<proteinExistence type="predicted"/>
<dbReference type="AlphaFoldDB" id="A0A8J6CEG3"/>
<dbReference type="Pfam" id="PF12697">
    <property type="entry name" value="Abhydrolase_6"/>
    <property type="match status" value="1"/>
</dbReference>
<name>A0A8J6CEG3_DIALT</name>
<protein>
    <recommendedName>
        <fullName evidence="1">AB hydrolase-1 domain-containing protein</fullName>
    </recommendedName>
</protein>
<sequence>MGQFDAQVDALAQRQDTSLLAWDWLGCGASEKPREWSAYSPPELLADVEAALALLCADGGDAPVLIVAHSYGCSLVVELLRARPALQPAALVLMSTSDGREVLAQLGIFALPVLALRALQPALTVAFCRGAFHPRTDAAIVARGRAVSAANDMWVCRALYRQMRWATPNAASAVRCPVLAVHGDDDQVISAASGRAWLARFGGASAFVGVETASHMCMMEQPAAVSALLRRLADNLVARRAPLAGF</sequence>
<feature type="domain" description="AB hydrolase-1" evidence="1">
    <location>
        <begin position="10"/>
        <end position="227"/>
    </location>
</feature>
<evidence type="ECO:0000313" key="3">
    <source>
        <dbReference type="Proteomes" id="UP000751190"/>
    </source>
</evidence>
<accession>A0A8J6CEG3</accession>
<dbReference type="Proteomes" id="UP000751190">
    <property type="component" value="Unassembled WGS sequence"/>
</dbReference>
<reference evidence="2" key="1">
    <citation type="submission" date="2021-05" db="EMBL/GenBank/DDBJ databases">
        <title>The genome of the haptophyte Pavlova lutheri (Diacronema luteri, Pavlovales) - a model for lipid biosynthesis in eukaryotic algae.</title>
        <authorList>
            <person name="Hulatt C.J."/>
            <person name="Posewitz M.C."/>
        </authorList>
    </citation>
    <scope>NUCLEOTIDE SEQUENCE</scope>
    <source>
        <strain evidence="2">NIVA-4/92</strain>
    </source>
</reference>
<dbReference type="EMBL" id="JAGTXO010000005">
    <property type="protein sequence ID" value="KAG8468096.1"/>
    <property type="molecule type" value="Genomic_DNA"/>
</dbReference>
<comment type="caution">
    <text evidence="2">The sequence shown here is derived from an EMBL/GenBank/DDBJ whole genome shotgun (WGS) entry which is preliminary data.</text>
</comment>
<keyword evidence="3" id="KW-1185">Reference proteome</keyword>
<dbReference type="OrthoDB" id="428974at2759"/>
<dbReference type="InterPro" id="IPR029058">
    <property type="entry name" value="AB_hydrolase_fold"/>
</dbReference>
<organism evidence="2 3">
    <name type="scientific">Diacronema lutheri</name>
    <name type="common">Unicellular marine alga</name>
    <name type="synonym">Monochrysis lutheri</name>
    <dbReference type="NCBI Taxonomy" id="2081491"/>
    <lineage>
        <taxon>Eukaryota</taxon>
        <taxon>Haptista</taxon>
        <taxon>Haptophyta</taxon>
        <taxon>Pavlovophyceae</taxon>
        <taxon>Pavlovales</taxon>
        <taxon>Pavlovaceae</taxon>
        <taxon>Diacronema</taxon>
    </lineage>
</organism>
<evidence type="ECO:0000313" key="2">
    <source>
        <dbReference type="EMBL" id="KAG8468096.1"/>
    </source>
</evidence>
<dbReference type="PANTHER" id="PTHR43689:SF8">
    <property type="entry name" value="ALPHA_BETA-HYDROLASES SUPERFAMILY PROTEIN"/>
    <property type="match status" value="1"/>
</dbReference>
<evidence type="ECO:0000259" key="1">
    <source>
        <dbReference type="Pfam" id="PF12697"/>
    </source>
</evidence>
<dbReference type="Gene3D" id="3.40.50.1820">
    <property type="entry name" value="alpha/beta hydrolase"/>
    <property type="match status" value="1"/>
</dbReference>
<dbReference type="PANTHER" id="PTHR43689">
    <property type="entry name" value="HYDROLASE"/>
    <property type="match status" value="1"/>
</dbReference>
<gene>
    <name evidence="2" type="ORF">KFE25_007148</name>
</gene>
<dbReference type="InterPro" id="IPR000073">
    <property type="entry name" value="AB_hydrolase_1"/>
</dbReference>
<dbReference type="OMA" id="SHNMMIE"/>
<dbReference type="SUPFAM" id="SSF53474">
    <property type="entry name" value="alpha/beta-Hydrolases"/>
    <property type="match status" value="1"/>
</dbReference>